<keyword evidence="2" id="KW-1185">Reference proteome</keyword>
<organism evidence="1 2">
    <name type="scientific">Paenibacillus sepulcri</name>
    <dbReference type="NCBI Taxonomy" id="359917"/>
    <lineage>
        <taxon>Bacteria</taxon>
        <taxon>Bacillati</taxon>
        <taxon>Bacillota</taxon>
        <taxon>Bacilli</taxon>
        <taxon>Bacillales</taxon>
        <taxon>Paenibacillaceae</taxon>
        <taxon>Paenibacillus</taxon>
    </lineage>
</organism>
<dbReference type="GO" id="GO:0016787">
    <property type="term" value="F:hydrolase activity"/>
    <property type="evidence" value="ECO:0007669"/>
    <property type="project" value="UniProtKB-KW"/>
</dbReference>
<accession>A0ABS7C0I9</accession>
<reference evidence="1 2" key="1">
    <citation type="submission" date="2021-07" db="EMBL/GenBank/DDBJ databases">
        <title>Paenibacillus radiodurans sp. nov., isolated from the southeastern edge of Tengger Desert.</title>
        <authorList>
            <person name="Zhang G."/>
        </authorList>
    </citation>
    <scope>NUCLEOTIDE SEQUENCE [LARGE SCALE GENOMIC DNA]</scope>
    <source>
        <strain evidence="1 2">CCM 7311</strain>
    </source>
</reference>
<dbReference type="Gene3D" id="3.40.50.1110">
    <property type="entry name" value="SGNH hydrolase"/>
    <property type="match status" value="1"/>
</dbReference>
<dbReference type="RefSeq" id="WP_210037915.1">
    <property type="nucleotide sequence ID" value="NZ_JBHLVU010000022.1"/>
</dbReference>
<name>A0ABS7C0I9_9BACL</name>
<sequence>MRNVMVIGDSISIQYGPFLSTLLAGRFCYDRKRGGDQAMVDLDKAMGANGGDSSMVLSYLKSECKSGVRYDILLLNCGLHDMKTDPRTRAKQVPLDSYEDNLKEIAKLAMEMANGVVWIRTTDVVEELHNIPGKTFHRFHEDVMLYNAAADSIFAELGIPRIDLYSLTRKFGNSAYCDHVHFVDEVRRLQAAFIAGFLESRFDNSAAGS</sequence>
<gene>
    <name evidence="1" type="ORF">K0U00_09415</name>
</gene>
<comment type="caution">
    <text evidence="1">The sequence shown here is derived from an EMBL/GenBank/DDBJ whole genome shotgun (WGS) entry which is preliminary data.</text>
</comment>
<dbReference type="EMBL" id="JAHZIK010000174">
    <property type="protein sequence ID" value="MBW7454246.1"/>
    <property type="molecule type" value="Genomic_DNA"/>
</dbReference>
<dbReference type="Proteomes" id="UP001519887">
    <property type="component" value="Unassembled WGS sequence"/>
</dbReference>
<keyword evidence="1" id="KW-0378">Hydrolase</keyword>
<dbReference type="CDD" id="cd00229">
    <property type="entry name" value="SGNH_hydrolase"/>
    <property type="match status" value="1"/>
</dbReference>
<evidence type="ECO:0000313" key="2">
    <source>
        <dbReference type="Proteomes" id="UP001519887"/>
    </source>
</evidence>
<proteinExistence type="predicted"/>
<protein>
    <submittedName>
        <fullName evidence="1">SGNH/GDSL hydrolase family protein</fullName>
    </submittedName>
</protein>
<dbReference type="InterPro" id="IPR036514">
    <property type="entry name" value="SGNH_hydro_sf"/>
</dbReference>
<dbReference type="SUPFAM" id="SSF52266">
    <property type="entry name" value="SGNH hydrolase"/>
    <property type="match status" value="1"/>
</dbReference>
<evidence type="ECO:0000313" key="1">
    <source>
        <dbReference type="EMBL" id="MBW7454246.1"/>
    </source>
</evidence>